<dbReference type="PANTHER" id="PTHR30477">
    <property type="entry name" value="ABC-TRANSPORTER METAL-BINDING PROTEIN"/>
    <property type="match status" value="1"/>
</dbReference>
<dbReference type="FunFam" id="1.10.3470.10:FF:000003">
    <property type="entry name" value="Iron ABC transporter permease SitD"/>
    <property type="match status" value="1"/>
</dbReference>
<reference evidence="8" key="1">
    <citation type="submission" date="2019-05" db="EMBL/GenBank/DDBJ databases">
        <title>Whole genome sequencing of Pseudanabaena catenata USMAC16.</title>
        <authorList>
            <person name="Khan Z."/>
            <person name="Omar W.M."/>
            <person name="Convey P."/>
            <person name="Merican F."/>
            <person name="Najimudin N."/>
        </authorList>
    </citation>
    <scope>NUCLEOTIDE SEQUENCE</scope>
    <source>
        <strain evidence="8">USMAC16</strain>
    </source>
</reference>
<keyword evidence="5 7" id="KW-0472">Membrane</keyword>
<name>A0A9X4RII1_9CYAN</name>
<dbReference type="Gene3D" id="1.10.3470.10">
    <property type="entry name" value="ABC transporter involved in vitamin B12 uptake, BtuC"/>
    <property type="match status" value="1"/>
</dbReference>
<feature type="transmembrane region" description="Helical" evidence="7">
    <location>
        <begin position="202"/>
        <end position="222"/>
    </location>
</feature>
<keyword evidence="3 6" id="KW-0812">Transmembrane</keyword>
<evidence type="ECO:0000256" key="3">
    <source>
        <dbReference type="ARBA" id="ARBA00022692"/>
    </source>
</evidence>
<evidence type="ECO:0000256" key="4">
    <source>
        <dbReference type="ARBA" id="ARBA00022989"/>
    </source>
</evidence>
<dbReference type="GO" id="GO:0071281">
    <property type="term" value="P:cellular response to iron ion"/>
    <property type="evidence" value="ECO:0007669"/>
    <property type="project" value="UniProtKB-ARBA"/>
</dbReference>
<dbReference type="Proteomes" id="UP001152872">
    <property type="component" value="Unassembled WGS sequence"/>
</dbReference>
<evidence type="ECO:0000313" key="8">
    <source>
        <dbReference type="EMBL" id="MDG3496108.1"/>
    </source>
</evidence>
<evidence type="ECO:0000256" key="1">
    <source>
        <dbReference type="ARBA" id="ARBA00004141"/>
    </source>
</evidence>
<gene>
    <name evidence="8" type="ORF">FEV09_16300</name>
</gene>
<dbReference type="GO" id="GO:0055085">
    <property type="term" value="P:transmembrane transport"/>
    <property type="evidence" value="ECO:0007669"/>
    <property type="project" value="InterPro"/>
</dbReference>
<dbReference type="AlphaFoldDB" id="A0A9X4RII1"/>
<dbReference type="GO" id="GO:0010043">
    <property type="term" value="P:response to zinc ion"/>
    <property type="evidence" value="ECO:0007669"/>
    <property type="project" value="TreeGrafter"/>
</dbReference>
<keyword evidence="6" id="KW-0813">Transport</keyword>
<accession>A0A9X4RII1</accession>
<dbReference type="InterPro" id="IPR001626">
    <property type="entry name" value="ABC_TroCD"/>
</dbReference>
<proteinExistence type="inferred from homology"/>
<feature type="transmembrane region" description="Helical" evidence="7">
    <location>
        <begin position="64"/>
        <end position="89"/>
    </location>
</feature>
<keyword evidence="9" id="KW-1185">Reference proteome</keyword>
<evidence type="ECO:0000256" key="6">
    <source>
        <dbReference type="RuleBase" id="RU003943"/>
    </source>
</evidence>
<evidence type="ECO:0000256" key="2">
    <source>
        <dbReference type="ARBA" id="ARBA00008034"/>
    </source>
</evidence>
<keyword evidence="4 7" id="KW-1133">Transmembrane helix</keyword>
<dbReference type="InterPro" id="IPR037294">
    <property type="entry name" value="ABC_BtuC-like"/>
</dbReference>
<comment type="similarity">
    <text evidence="2 6">Belongs to the ABC-3 integral membrane protein family.</text>
</comment>
<dbReference type="Pfam" id="PF00950">
    <property type="entry name" value="ABC-3"/>
    <property type="match status" value="1"/>
</dbReference>
<dbReference type="GO" id="GO:0043190">
    <property type="term" value="C:ATP-binding cassette (ABC) transporter complex"/>
    <property type="evidence" value="ECO:0007669"/>
    <property type="project" value="InterPro"/>
</dbReference>
<evidence type="ECO:0000313" key="9">
    <source>
        <dbReference type="Proteomes" id="UP001152872"/>
    </source>
</evidence>
<protein>
    <submittedName>
        <fullName evidence="8">Metal ABC transporter permease</fullName>
    </submittedName>
</protein>
<dbReference type="RefSeq" id="WP_009628270.1">
    <property type="nucleotide sequence ID" value="NZ_VBTY01000153.1"/>
</dbReference>
<evidence type="ECO:0000256" key="7">
    <source>
        <dbReference type="SAM" id="Phobius"/>
    </source>
</evidence>
<organism evidence="8 9">
    <name type="scientific">Pseudanabaena catenata USMAC16</name>
    <dbReference type="NCBI Taxonomy" id="1855837"/>
    <lineage>
        <taxon>Bacteria</taxon>
        <taxon>Bacillati</taxon>
        <taxon>Cyanobacteriota</taxon>
        <taxon>Cyanophyceae</taxon>
        <taxon>Pseudanabaenales</taxon>
        <taxon>Pseudanabaenaceae</taxon>
        <taxon>Pseudanabaena</taxon>
    </lineage>
</organism>
<evidence type="ECO:0000256" key="5">
    <source>
        <dbReference type="ARBA" id="ARBA00023136"/>
    </source>
</evidence>
<dbReference type="SUPFAM" id="SSF81345">
    <property type="entry name" value="ABC transporter involved in vitamin B12 uptake, BtuC"/>
    <property type="match status" value="1"/>
</dbReference>
<dbReference type="EMBL" id="VBTY01000153">
    <property type="protein sequence ID" value="MDG3496108.1"/>
    <property type="molecule type" value="Genomic_DNA"/>
</dbReference>
<feature type="transmembrane region" description="Helical" evidence="7">
    <location>
        <begin position="256"/>
        <end position="279"/>
    </location>
</feature>
<dbReference type="CDD" id="cd06550">
    <property type="entry name" value="TM_ABC_iron-siderophores_like"/>
    <property type="match status" value="1"/>
</dbReference>
<feature type="transmembrane region" description="Helical" evidence="7">
    <location>
        <begin position="172"/>
        <end position="196"/>
    </location>
</feature>
<feature type="transmembrane region" description="Helical" evidence="7">
    <location>
        <begin position="24"/>
        <end position="44"/>
    </location>
</feature>
<feature type="transmembrane region" description="Helical" evidence="7">
    <location>
        <begin position="142"/>
        <end position="160"/>
    </location>
</feature>
<comment type="caution">
    <text evidence="8">The sequence shown here is derived from an EMBL/GenBank/DDBJ whole genome shotgun (WGS) entry which is preliminary data.</text>
</comment>
<dbReference type="PANTHER" id="PTHR30477:SF13">
    <property type="entry name" value="IRON TRANSPORT SYSTEM MEMBRANE PROTEIN HI_0360-RELATED"/>
    <property type="match status" value="1"/>
</dbReference>
<feature type="transmembrane region" description="Helical" evidence="7">
    <location>
        <begin position="101"/>
        <end position="122"/>
    </location>
</feature>
<comment type="subcellular location">
    <subcellularLocation>
        <location evidence="6">Cell membrane</location>
        <topology evidence="6">Multi-pass membrane protein</topology>
    </subcellularLocation>
    <subcellularLocation>
        <location evidence="1">Membrane</location>
        <topology evidence="1">Multi-pass membrane protein</topology>
    </subcellularLocation>
</comment>
<feature type="transmembrane region" description="Helical" evidence="7">
    <location>
        <begin position="229"/>
        <end position="250"/>
    </location>
</feature>
<sequence>MQIAQIPVWQWLSEPLALEFMRNALIAGGLAGIICPVIGCFLIVQRMALLGDVMTHTVMPGMAIAFFWRIDVAIGAFMSGISSAFLIAWLRSQTRVKVDAAMALTSSSFFAIGILLISLLKIKIDLHGFLFGDILSVSQTDTIRAGVIATIVLTAIAMFYKQLLFYTFDRTGAQALGLPVNLIYLGLMAGVTLTIIASMQTMGVVLVVSLLVGPAITAYLLVKELHQMIYVGAGLGVTASAIGLYASYYLNLPSGPAIVLAVLMLFLLALVFSPTQGLLTGSK</sequence>